<evidence type="ECO:0000256" key="1">
    <source>
        <dbReference type="SAM" id="Phobius"/>
    </source>
</evidence>
<reference evidence="2" key="2">
    <citation type="submission" date="2020-06" db="EMBL/GenBank/DDBJ databases">
        <authorList>
            <person name="Sheffer M."/>
        </authorList>
    </citation>
    <scope>NUCLEOTIDE SEQUENCE</scope>
</reference>
<keyword evidence="3" id="KW-1185">Reference proteome</keyword>
<sequence>MAERRSRVSEEERQREADEIQDHGAVIIQPPIPNGVFRSRYIRFCNQKEAWKEHLIFFKTKILIVFICSLFITGLFVYAFFADSFPFVVHTAVAILAAANFSFYWVNIPEGPPFLARKNGSIIRSEYLSRFG</sequence>
<gene>
    <name evidence="2" type="ORF">HNY73_002691</name>
</gene>
<dbReference type="EMBL" id="JABXBU010000002">
    <property type="protein sequence ID" value="KAF8794749.1"/>
    <property type="molecule type" value="Genomic_DNA"/>
</dbReference>
<keyword evidence="1" id="KW-1133">Transmembrane helix</keyword>
<dbReference type="AlphaFoldDB" id="A0A8T0FYU4"/>
<name>A0A8T0FYU4_ARGBR</name>
<reference evidence="2" key="1">
    <citation type="journal article" date="2020" name="bioRxiv">
        <title>Chromosome-level reference genome of the European wasp spider Argiope bruennichi: a resource for studies on range expansion and evolutionary adaptation.</title>
        <authorList>
            <person name="Sheffer M.M."/>
            <person name="Hoppe A."/>
            <person name="Krehenwinkel H."/>
            <person name="Uhl G."/>
            <person name="Kuss A.W."/>
            <person name="Jensen L."/>
            <person name="Jensen C."/>
            <person name="Gillespie R.G."/>
            <person name="Hoff K.J."/>
            <person name="Prost S."/>
        </authorList>
    </citation>
    <scope>NUCLEOTIDE SEQUENCE</scope>
</reference>
<proteinExistence type="predicted"/>
<feature type="transmembrane region" description="Helical" evidence="1">
    <location>
        <begin position="87"/>
        <end position="108"/>
    </location>
</feature>
<protein>
    <submittedName>
        <fullName evidence="2">Uncharacterized protein</fullName>
    </submittedName>
</protein>
<accession>A0A8T0FYU4</accession>
<dbReference type="Proteomes" id="UP000807504">
    <property type="component" value="Unassembled WGS sequence"/>
</dbReference>
<comment type="caution">
    <text evidence="2">The sequence shown here is derived from an EMBL/GenBank/DDBJ whole genome shotgun (WGS) entry which is preliminary data.</text>
</comment>
<evidence type="ECO:0000313" key="2">
    <source>
        <dbReference type="EMBL" id="KAF8794749.1"/>
    </source>
</evidence>
<keyword evidence="1" id="KW-0472">Membrane</keyword>
<feature type="transmembrane region" description="Helical" evidence="1">
    <location>
        <begin position="62"/>
        <end position="81"/>
    </location>
</feature>
<organism evidence="2 3">
    <name type="scientific">Argiope bruennichi</name>
    <name type="common">Wasp spider</name>
    <name type="synonym">Aranea bruennichi</name>
    <dbReference type="NCBI Taxonomy" id="94029"/>
    <lineage>
        <taxon>Eukaryota</taxon>
        <taxon>Metazoa</taxon>
        <taxon>Ecdysozoa</taxon>
        <taxon>Arthropoda</taxon>
        <taxon>Chelicerata</taxon>
        <taxon>Arachnida</taxon>
        <taxon>Araneae</taxon>
        <taxon>Araneomorphae</taxon>
        <taxon>Entelegynae</taxon>
        <taxon>Araneoidea</taxon>
        <taxon>Araneidae</taxon>
        <taxon>Argiope</taxon>
    </lineage>
</organism>
<keyword evidence="1" id="KW-0812">Transmembrane</keyword>
<evidence type="ECO:0000313" key="3">
    <source>
        <dbReference type="Proteomes" id="UP000807504"/>
    </source>
</evidence>